<dbReference type="RefSeq" id="WP_015556971.1">
    <property type="nucleotide sequence ID" value="NC_021038.1"/>
</dbReference>
<keyword evidence="2" id="KW-1185">Reference proteome</keyword>
<dbReference type="EMBL" id="FP929056">
    <property type="protein sequence ID" value="CBL28824.1"/>
    <property type="molecule type" value="Genomic_DNA"/>
</dbReference>
<evidence type="ECO:0000313" key="2">
    <source>
        <dbReference type="Proteomes" id="UP000008957"/>
    </source>
</evidence>
<dbReference type="InterPro" id="IPR006530">
    <property type="entry name" value="YD"/>
</dbReference>
<accession>A0AB94IYS0</accession>
<reference evidence="2" key="1">
    <citation type="submission" date="2010-03" db="EMBL/GenBank/DDBJ databases">
        <title>The genome sequence of Synergistetes sp. SGP1.</title>
        <authorList>
            <consortium name="metaHIT consortium -- http://www.metahit.eu/"/>
            <person name="Pajon A."/>
            <person name="Turner K."/>
            <person name="Parkhill J."/>
            <person name="Wade W."/>
            <person name="Vartoukian S."/>
        </authorList>
    </citation>
    <scope>NUCLEOTIDE SEQUENCE [LARGE SCALE GENOMIC DNA]</scope>
    <source>
        <strain evidence="2">SGP1</strain>
    </source>
</reference>
<reference evidence="1 2" key="2">
    <citation type="submission" date="2010-03" db="EMBL/GenBank/DDBJ databases">
        <authorList>
            <person name="Pajon A."/>
        </authorList>
    </citation>
    <scope>NUCLEOTIDE SEQUENCE [LARGE SCALE GENOMIC DNA]</scope>
    <source>
        <strain evidence="1 2">SGP1</strain>
    </source>
</reference>
<dbReference type="KEGG" id="sbr:SY1_20500"/>
<sequence length="80" mass="9013">MTQERITVSRWRVRIHDWECRRTPRRGGRKATYAYDGLYRLTGETVTENGTTSVKTYAYDAAEDLAVGDSIQALSGDVGL</sequence>
<gene>
    <name evidence="1" type="ORF">SY1_20500</name>
</gene>
<dbReference type="AlphaFoldDB" id="A0AB94IYS0"/>
<protein>
    <recommendedName>
        <fullName evidence="3">YD repeat (Two copies)</fullName>
    </recommendedName>
</protein>
<dbReference type="Proteomes" id="UP000008957">
    <property type="component" value="Chromosome"/>
</dbReference>
<evidence type="ECO:0000313" key="1">
    <source>
        <dbReference type="EMBL" id="CBL28824.1"/>
    </source>
</evidence>
<dbReference type="NCBIfam" id="TIGR01643">
    <property type="entry name" value="YD_repeat_2x"/>
    <property type="match status" value="1"/>
</dbReference>
<name>A0AB94IYS0_9BACT</name>
<evidence type="ECO:0008006" key="3">
    <source>
        <dbReference type="Google" id="ProtNLM"/>
    </source>
</evidence>
<proteinExistence type="predicted"/>
<organism evidence="1 2">
    <name type="scientific">Fretibacterium fastidiosum</name>
    <dbReference type="NCBI Taxonomy" id="651822"/>
    <lineage>
        <taxon>Bacteria</taxon>
        <taxon>Thermotogati</taxon>
        <taxon>Synergistota</taxon>
        <taxon>Synergistia</taxon>
        <taxon>Synergistales</taxon>
        <taxon>Aminobacteriaceae</taxon>
        <taxon>Fretibacterium</taxon>
    </lineage>
</organism>